<dbReference type="GO" id="GO:0055085">
    <property type="term" value="P:transmembrane transport"/>
    <property type="evidence" value="ECO:0007669"/>
    <property type="project" value="InterPro"/>
</dbReference>
<feature type="transmembrane region" description="Helical" evidence="7">
    <location>
        <begin position="235"/>
        <end position="257"/>
    </location>
</feature>
<gene>
    <name evidence="9" type="ORF">IDH45_27485</name>
</gene>
<dbReference type="AlphaFoldDB" id="A0A927H2D9"/>
<feature type="transmembrane region" description="Helical" evidence="7">
    <location>
        <begin position="94"/>
        <end position="115"/>
    </location>
</feature>
<accession>A0A927H2D9</accession>
<dbReference type="RefSeq" id="WP_190931352.1">
    <property type="nucleotide sequence ID" value="NZ_JACXJA010000046.1"/>
</dbReference>
<sequence length="318" mass="36167">MKTIAESGRGAAIAGRTAPRLLRVLWKYKYRYLLIAPGLLYILIFKYGSLYGVSIAFLDYSPFLGITGSDWAGLKWFRVFWESPDFWRVTGNTIVISLMKIAFGMTPDIILALLLNEVGRSWFKRTIQTLTYMPHFLSWVIIYGILIAFLSPTSGLINFTLKEWGYQPIQFLTSNDWFRWIIIFSDIWKDIGWGAIIYLAALTAIDQQLYEAAKIDGAGRWKQTWHITLPGIRNVIVLLLILKMGTILDAGFTQIYAMYNPLVYDTADIIDTWVYRKGIIDNNFSLATAVGLFKSVIGLLLVLGANRLAKKFGDSGIW</sequence>
<dbReference type="Proteomes" id="UP000639396">
    <property type="component" value="Unassembled WGS sequence"/>
</dbReference>
<keyword evidence="10" id="KW-1185">Reference proteome</keyword>
<evidence type="ECO:0000256" key="6">
    <source>
        <dbReference type="ARBA" id="ARBA00023136"/>
    </source>
</evidence>
<feature type="transmembrane region" description="Helical" evidence="7">
    <location>
        <begin position="32"/>
        <end position="58"/>
    </location>
</feature>
<reference evidence="9" key="1">
    <citation type="submission" date="2020-09" db="EMBL/GenBank/DDBJ databases">
        <title>A novel bacterium of genus Paenibacillus, isolated from South China Sea.</title>
        <authorList>
            <person name="Huang H."/>
            <person name="Mo K."/>
            <person name="Hu Y."/>
        </authorList>
    </citation>
    <scope>NUCLEOTIDE SEQUENCE</scope>
    <source>
        <strain evidence="9">IB182363</strain>
    </source>
</reference>
<organism evidence="9 10">
    <name type="scientific">Paenibacillus oceani</name>
    <dbReference type="NCBI Taxonomy" id="2772510"/>
    <lineage>
        <taxon>Bacteria</taxon>
        <taxon>Bacillati</taxon>
        <taxon>Bacillota</taxon>
        <taxon>Bacilli</taxon>
        <taxon>Bacillales</taxon>
        <taxon>Paenibacillaceae</taxon>
        <taxon>Paenibacillus</taxon>
    </lineage>
</organism>
<keyword evidence="3" id="KW-1003">Cell membrane</keyword>
<dbReference type="GO" id="GO:0005886">
    <property type="term" value="C:plasma membrane"/>
    <property type="evidence" value="ECO:0007669"/>
    <property type="project" value="UniProtKB-SubCell"/>
</dbReference>
<evidence type="ECO:0000256" key="5">
    <source>
        <dbReference type="ARBA" id="ARBA00022989"/>
    </source>
</evidence>
<dbReference type="EMBL" id="JACXJA010000046">
    <property type="protein sequence ID" value="MBD2865730.1"/>
    <property type="molecule type" value="Genomic_DNA"/>
</dbReference>
<proteinExistence type="inferred from homology"/>
<evidence type="ECO:0000259" key="8">
    <source>
        <dbReference type="PROSITE" id="PS50928"/>
    </source>
</evidence>
<keyword evidence="6 7" id="KW-0472">Membrane</keyword>
<comment type="caution">
    <text evidence="9">The sequence shown here is derived from an EMBL/GenBank/DDBJ whole genome shotgun (WGS) entry which is preliminary data.</text>
</comment>
<dbReference type="SUPFAM" id="SSF161098">
    <property type="entry name" value="MetI-like"/>
    <property type="match status" value="1"/>
</dbReference>
<dbReference type="PANTHER" id="PTHR43227:SF11">
    <property type="entry name" value="BLL4140 PROTEIN"/>
    <property type="match status" value="1"/>
</dbReference>
<keyword evidence="5 7" id="KW-1133">Transmembrane helix</keyword>
<feature type="domain" description="ABC transmembrane type-1" evidence="8">
    <location>
        <begin position="90"/>
        <end position="305"/>
    </location>
</feature>
<evidence type="ECO:0000256" key="3">
    <source>
        <dbReference type="ARBA" id="ARBA00022475"/>
    </source>
</evidence>
<evidence type="ECO:0000313" key="9">
    <source>
        <dbReference type="EMBL" id="MBD2865730.1"/>
    </source>
</evidence>
<keyword evidence="2 7" id="KW-0813">Transport</keyword>
<feature type="transmembrane region" description="Helical" evidence="7">
    <location>
        <begin position="177"/>
        <end position="201"/>
    </location>
</feature>
<evidence type="ECO:0000313" key="10">
    <source>
        <dbReference type="Proteomes" id="UP000639396"/>
    </source>
</evidence>
<dbReference type="CDD" id="cd06261">
    <property type="entry name" value="TM_PBP2"/>
    <property type="match status" value="1"/>
</dbReference>
<evidence type="ECO:0000256" key="1">
    <source>
        <dbReference type="ARBA" id="ARBA00004651"/>
    </source>
</evidence>
<dbReference type="Gene3D" id="1.10.3720.10">
    <property type="entry name" value="MetI-like"/>
    <property type="match status" value="1"/>
</dbReference>
<evidence type="ECO:0000256" key="4">
    <source>
        <dbReference type="ARBA" id="ARBA00022692"/>
    </source>
</evidence>
<feature type="transmembrane region" description="Helical" evidence="7">
    <location>
        <begin position="284"/>
        <end position="303"/>
    </location>
</feature>
<evidence type="ECO:0000256" key="2">
    <source>
        <dbReference type="ARBA" id="ARBA00022448"/>
    </source>
</evidence>
<name>A0A927H2D9_9BACL</name>
<protein>
    <submittedName>
        <fullName evidence="9">Sugar ABC transporter permease</fullName>
    </submittedName>
</protein>
<evidence type="ECO:0000256" key="7">
    <source>
        <dbReference type="RuleBase" id="RU363032"/>
    </source>
</evidence>
<feature type="transmembrane region" description="Helical" evidence="7">
    <location>
        <begin position="136"/>
        <end position="157"/>
    </location>
</feature>
<keyword evidence="4 7" id="KW-0812">Transmembrane</keyword>
<dbReference type="InterPro" id="IPR035906">
    <property type="entry name" value="MetI-like_sf"/>
</dbReference>
<dbReference type="PANTHER" id="PTHR43227">
    <property type="entry name" value="BLL4140 PROTEIN"/>
    <property type="match status" value="1"/>
</dbReference>
<comment type="subcellular location">
    <subcellularLocation>
        <location evidence="1 7">Cell membrane</location>
        <topology evidence="1 7">Multi-pass membrane protein</topology>
    </subcellularLocation>
</comment>
<dbReference type="InterPro" id="IPR050809">
    <property type="entry name" value="UgpAE/MalFG_permease"/>
</dbReference>
<comment type="similarity">
    <text evidence="7">Belongs to the binding-protein-dependent transport system permease family.</text>
</comment>
<dbReference type="PROSITE" id="PS50928">
    <property type="entry name" value="ABC_TM1"/>
    <property type="match status" value="1"/>
</dbReference>
<dbReference type="InterPro" id="IPR000515">
    <property type="entry name" value="MetI-like"/>
</dbReference>
<dbReference type="Pfam" id="PF00528">
    <property type="entry name" value="BPD_transp_1"/>
    <property type="match status" value="1"/>
</dbReference>